<keyword evidence="7" id="KW-1185">Reference proteome</keyword>
<dbReference type="PRINTS" id="PR00996">
    <property type="entry name" value="CHERMTFRASE"/>
</dbReference>
<dbReference type="InterPro" id="IPR011990">
    <property type="entry name" value="TPR-like_helical_dom_sf"/>
</dbReference>
<evidence type="ECO:0000256" key="4">
    <source>
        <dbReference type="SAM" id="MobiDB-lite"/>
    </source>
</evidence>
<evidence type="ECO:0000256" key="2">
    <source>
        <dbReference type="ARBA" id="ARBA00022679"/>
    </source>
</evidence>
<organism evidence="6 7">
    <name type="scientific">Leptospira kobayashii</name>
    <dbReference type="NCBI Taxonomy" id="1917830"/>
    <lineage>
        <taxon>Bacteria</taxon>
        <taxon>Pseudomonadati</taxon>
        <taxon>Spirochaetota</taxon>
        <taxon>Spirochaetia</taxon>
        <taxon>Leptospirales</taxon>
        <taxon>Leptospiraceae</taxon>
        <taxon>Leptospira</taxon>
    </lineage>
</organism>
<dbReference type="InterPro" id="IPR022642">
    <property type="entry name" value="CheR_C"/>
</dbReference>
<name>A0ABN6KDS5_9LEPT</name>
<keyword evidence="2" id="KW-0808">Transferase</keyword>
<keyword evidence="3" id="KW-0949">S-adenosyl-L-methionine</keyword>
<protein>
    <recommendedName>
        <fullName evidence="5">CheR-type methyltransferase domain-containing protein</fullName>
    </recommendedName>
</protein>
<feature type="compositionally biased region" description="Basic and acidic residues" evidence="4">
    <location>
        <begin position="258"/>
        <end position="276"/>
    </location>
</feature>
<proteinExistence type="predicted"/>
<reference evidence="6 7" key="1">
    <citation type="submission" date="2021-08" db="EMBL/GenBank/DDBJ databases">
        <title>Complete genome sequence of Leptospira kobayashii strain E30.</title>
        <authorList>
            <person name="Nakao R."/>
            <person name="Nakamura S."/>
            <person name="Masuzawa T."/>
            <person name="Koizumi N."/>
        </authorList>
    </citation>
    <scope>NUCLEOTIDE SEQUENCE [LARGE SCALE GENOMIC DNA]</scope>
    <source>
        <strain evidence="6 7">E30</strain>
    </source>
</reference>
<dbReference type="InterPro" id="IPR000780">
    <property type="entry name" value="CheR_MeTrfase"/>
</dbReference>
<dbReference type="Gene3D" id="3.40.50.150">
    <property type="entry name" value="Vaccinia Virus protein VP39"/>
    <property type="match status" value="1"/>
</dbReference>
<dbReference type="PANTHER" id="PTHR24422">
    <property type="entry name" value="CHEMOTAXIS PROTEIN METHYLTRANSFERASE"/>
    <property type="match status" value="1"/>
</dbReference>
<dbReference type="Pfam" id="PF01739">
    <property type="entry name" value="CheR"/>
    <property type="match status" value="1"/>
</dbReference>
<feature type="compositionally biased region" description="Basic and acidic residues" evidence="4">
    <location>
        <begin position="287"/>
        <end position="296"/>
    </location>
</feature>
<feature type="region of interest" description="Disordered" evidence="4">
    <location>
        <begin position="256"/>
        <end position="321"/>
    </location>
</feature>
<dbReference type="InterPro" id="IPR029063">
    <property type="entry name" value="SAM-dependent_MTases_sf"/>
</dbReference>
<evidence type="ECO:0000256" key="1">
    <source>
        <dbReference type="ARBA" id="ARBA00022603"/>
    </source>
</evidence>
<dbReference type="PROSITE" id="PS50123">
    <property type="entry name" value="CHER"/>
    <property type="match status" value="1"/>
</dbReference>
<evidence type="ECO:0000256" key="3">
    <source>
        <dbReference type="ARBA" id="ARBA00022691"/>
    </source>
</evidence>
<evidence type="ECO:0000313" key="7">
    <source>
        <dbReference type="Proteomes" id="UP000245263"/>
    </source>
</evidence>
<dbReference type="SUPFAM" id="SSF48452">
    <property type="entry name" value="TPR-like"/>
    <property type="match status" value="1"/>
</dbReference>
<dbReference type="Gene3D" id="1.25.40.10">
    <property type="entry name" value="Tetratricopeptide repeat domain"/>
    <property type="match status" value="1"/>
</dbReference>
<dbReference type="RefSeq" id="WP_109019432.1">
    <property type="nucleotide sequence ID" value="NZ_AP025028.1"/>
</dbReference>
<dbReference type="EMBL" id="AP025028">
    <property type="protein sequence ID" value="BDA79144.1"/>
    <property type="molecule type" value="Genomic_DNA"/>
</dbReference>
<dbReference type="InterPro" id="IPR050903">
    <property type="entry name" value="Bact_Chemotaxis_MeTrfase"/>
</dbReference>
<feature type="domain" description="CheR-type methyltransferase" evidence="5">
    <location>
        <begin position="1"/>
        <end position="233"/>
    </location>
</feature>
<sequence length="414" mass="47624">MIESYYQGLSESLLQKTGIRIDAKEKWDLIRNHFQEFQLVPLLENPNHPLWDKLFNVLNISETYFNRDPIQLRSIFRRILPEYIKKTNKRTLSVWSAGSSTGEEAYTLALFLQVMKEEGEIEDYRVLGTDLQKKSIEIAVKGEYYPYSIRNELPKGFSDFLIISENSVRVHSDIQSKVEFLEGNLLSPMHASFDLIVCRNVFIYLDEISKQTILSHFTDSILPWGNIILGHAEYSNIPPNDLKVISIASETSYFQKIGKPENPPKESSVRPEENNPAKHPPAPDKPVSVRENHSSRDLGSSPLSERETISAGSQDRGNAIGTGNSLSLAFQEKERGNWEQAHFFWKQALYEDPYAISAYYELANYFWEKGDRKTARSYQAQAQTVLKNDPTRVDFIKKSGNWVSEWDEFLNHSL</sequence>
<dbReference type="Proteomes" id="UP000245263">
    <property type="component" value="Chromosome 1"/>
</dbReference>
<accession>A0ABN6KDS5</accession>
<evidence type="ECO:0000313" key="6">
    <source>
        <dbReference type="EMBL" id="BDA79144.1"/>
    </source>
</evidence>
<feature type="compositionally biased region" description="Polar residues" evidence="4">
    <location>
        <begin position="310"/>
        <end position="321"/>
    </location>
</feature>
<dbReference type="SUPFAM" id="SSF53335">
    <property type="entry name" value="S-adenosyl-L-methionine-dependent methyltransferases"/>
    <property type="match status" value="1"/>
</dbReference>
<dbReference type="PANTHER" id="PTHR24422:SF19">
    <property type="entry name" value="CHEMOTAXIS PROTEIN METHYLTRANSFERASE"/>
    <property type="match status" value="1"/>
</dbReference>
<keyword evidence="1" id="KW-0489">Methyltransferase</keyword>
<dbReference type="SMART" id="SM00138">
    <property type="entry name" value="MeTrc"/>
    <property type="match status" value="1"/>
</dbReference>
<gene>
    <name evidence="6" type="ORF">LPTSP3_g20740</name>
</gene>
<evidence type="ECO:0000259" key="5">
    <source>
        <dbReference type="PROSITE" id="PS50123"/>
    </source>
</evidence>